<keyword evidence="1" id="KW-0472">Membrane</keyword>
<dbReference type="Pfam" id="PF10990">
    <property type="entry name" value="DUF2809"/>
    <property type="match status" value="1"/>
</dbReference>
<protein>
    <recommendedName>
        <fullName evidence="4">DUF2809 domain-containing protein</fullName>
    </recommendedName>
</protein>
<sequence length="136" mass="15490">MNKIKATLTYSFFSLITMGLGLFSRADIIEFPVWVSLYLGDFLWALMVFWLMCALKPSMSNRCALVIACLFCFSIELSQLYQGSWLNSIRQTWLGGLVLGFGFKFSDLMAYSLGIVFGVYVKHILRDTIKINTVLK</sequence>
<dbReference type="InterPro" id="IPR021257">
    <property type="entry name" value="DUF2809"/>
</dbReference>
<feature type="transmembrane region" description="Helical" evidence="1">
    <location>
        <begin position="93"/>
        <end position="121"/>
    </location>
</feature>
<accession>A0A0F6AAT5</accession>
<dbReference type="EMBL" id="AUXW01000162">
    <property type="protein sequence ID" value="KKE82504.1"/>
    <property type="molecule type" value="Genomic_DNA"/>
</dbReference>
<keyword evidence="1" id="KW-0812">Transmembrane</keyword>
<proteinExistence type="predicted"/>
<dbReference type="Proteomes" id="UP000033434">
    <property type="component" value="Unassembled WGS sequence"/>
</dbReference>
<dbReference type="AlphaFoldDB" id="A0A0F6AAT5"/>
<gene>
    <name evidence="2" type="ORF">N479_18020</name>
</gene>
<evidence type="ECO:0000313" key="2">
    <source>
        <dbReference type="EMBL" id="KKE82504.1"/>
    </source>
</evidence>
<reference evidence="2 3" key="1">
    <citation type="journal article" date="2015" name="BMC Genomics">
        <title>Genome mining reveals unlocked bioactive potential of marine Gram-negative bacteria.</title>
        <authorList>
            <person name="Machado H."/>
            <person name="Sonnenschein E.C."/>
            <person name="Melchiorsen J."/>
            <person name="Gram L."/>
        </authorList>
    </citation>
    <scope>NUCLEOTIDE SEQUENCE [LARGE SCALE GENOMIC DNA]</scope>
    <source>
        <strain evidence="2 3">S4054</strain>
    </source>
</reference>
<keyword evidence="1" id="KW-1133">Transmembrane helix</keyword>
<organism evidence="2 3">
    <name type="scientific">Pseudoalteromonas luteoviolacea S4054</name>
    <dbReference type="NCBI Taxonomy" id="1129367"/>
    <lineage>
        <taxon>Bacteria</taxon>
        <taxon>Pseudomonadati</taxon>
        <taxon>Pseudomonadota</taxon>
        <taxon>Gammaproteobacteria</taxon>
        <taxon>Alteromonadales</taxon>
        <taxon>Pseudoalteromonadaceae</taxon>
        <taxon>Pseudoalteromonas</taxon>
    </lineage>
</organism>
<dbReference type="RefSeq" id="WP_046357078.1">
    <property type="nucleotide sequence ID" value="NZ_AUXW01000162.1"/>
</dbReference>
<evidence type="ECO:0000313" key="3">
    <source>
        <dbReference type="Proteomes" id="UP000033434"/>
    </source>
</evidence>
<feature type="transmembrane region" description="Helical" evidence="1">
    <location>
        <begin position="7"/>
        <end position="25"/>
    </location>
</feature>
<feature type="transmembrane region" description="Helical" evidence="1">
    <location>
        <begin position="63"/>
        <end position="81"/>
    </location>
</feature>
<dbReference type="PATRIC" id="fig|1129367.4.peg.3588"/>
<feature type="transmembrane region" description="Helical" evidence="1">
    <location>
        <begin position="31"/>
        <end position="51"/>
    </location>
</feature>
<comment type="caution">
    <text evidence="2">The sequence shown here is derived from an EMBL/GenBank/DDBJ whole genome shotgun (WGS) entry which is preliminary data.</text>
</comment>
<evidence type="ECO:0008006" key="4">
    <source>
        <dbReference type="Google" id="ProtNLM"/>
    </source>
</evidence>
<name>A0A0F6AAT5_9GAMM</name>
<evidence type="ECO:0000256" key="1">
    <source>
        <dbReference type="SAM" id="Phobius"/>
    </source>
</evidence>